<comment type="caution">
    <text evidence="1">The sequence shown here is derived from an EMBL/GenBank/DDBJ whole genome shotgun (WGS) entry which is preliminary data.</text>
</comment>
<evidence type="ECO:0000313" key="2">
    <source>
        <dbReference type="Proteomes" id="UP000789508"/>
    </source>
</evidence>
<dbReference type="AlphaFoldDB" id="A0A9N9NKQ6"/>
<dbReference type="EMBL" id="CAJVPS010034062">
    <property type="protein sequence ID" value="CAG8738486.1"/>
    <property type="molecule type" value="Genomic_DNA"/>
</dbReference>
<name>A0A9N9NKQ6_9GLOM</name>
<feature type="non-terminal residue" evidence="1">
    <location>
        <position position="1"/>
    </location>
</feature>
<evidence type="ECO:0000313" key="1">
    <source>
        <dbReference type="EMBL" id="CAG8738486.1"/>
    </source>
</evidence>
<feature type="non-terminal residue" evidence="1">
    <location>
        <position position="98"/>
    </location>
</feature>
<accession>A0A9N9NKQ6</accession>
<keyword evidence="2" id="KW-1185">Reference proteome</keyword>
<reference evidence="1" key="1">
    <citation type="submission" date="2021-06" db="EMBL/GenBank/DDBJ databases">
        <authorList>
            <person name="Kallberg Y."/>
            <person name="Tangrot J."/>
            <person name="Rosling A."/>
        </authorList>
    </citation>
    <scope>NUCLEOTIDE SEQUENCE</scope>
    <source>
        <strain evidence="1">FL130A</strain>
    </source>
</reference>
<sequence length="98" mass="11657">SQQNEQKVERINRQILTKKSTRRELLKEKIEIAKDSVIFNGYNRINEHYDDFHNASSLLVKRNLITDDDSLESNRKKTKKNFQDSDQYDFDHGKVDVD</sequence>
<dbReference type="Proteomes" id="UP000789508">
    <property type="component" value="Unassembled WGS sequence"/>
</dbReference>
<gene>
    <name evidence="1" type="ORF">ALEPTO_LOCUS12862</name>
</gene>
<dbReference type="OrthoDB" id="2397542at2759"/>
<protein>
    <submittedName>
        <fullName evidence="1">8150_t:CDS:1</fullName>
    </submittedName>
</protein>
<proteinExistence type="predicted"/>
<organism evidence="1 2">
    <name type="scientific">Ambispora leptoticha</name>
    <dbReference type="NCBI Taxonomy" id="144679"/>
    <lineage>
        <taxon>Eukaryota</taxon>
        <taxon>Fungi</taxon>
        <taxon>Fungi incertae sedis</taxon>
        <taxon>Mucoromycota</taxon>
        <taxon>Glomeromycotina</taxon>
        <taxon>Glomeromycetes</taxon>
        <taxon>Archaeosporales</taxon>
        <taxon>Ambisporaceae</taxon>
        <taxon>Ambispora</taxon>
    </lineage>
</organism>